<reference evidence="2 3" key="1">
    <citation type="submission" date="2017-06" db="EMBL/GenBank/DDBJ databases">
        <title>Genome sequencing of cyanobaciteial culture collection at National Institute for Environmental Studies (NIES).</title>
        <authorList>
            <person name="Hirose Y."/>
            <person name="Shimura Y."/>
            <person name="Fujisawa T."/>
            <person name="Nakamura Y."/>
            <person name="Kawachi M."/>
        </authorList>
    </citation>
    <scope>NUCLEOTIDE SEQUENCE [LARGE SCALE GENOMIC DNA]</scope>
    <source>
        <strain evidence="2 3">NIES-21</strain>
    </source>
</reference>
<proteinExistence type="predicted"/>
<dbReference type="OrthoDB" id="4351109at2"/>
<evidence type="ECO:0000259" key="1">
    <source>
        <dbReference type="Pfam" id="PF07472"/>
    </source>
</evidence>
<dbReference type="InterPro" id="IPR010907">
    <property type="entry name" value="Ca-mediated_lectin"/>
</dbReference>
<dbReference type="InterPro" id="IPR036684">
    <property type="entry name" value="Ca_lectin_sf"/>
</dbReference>
<feature type="domain" description="Calcium-mediated lectin" evidence="1">
    <location>
        <begin position="17"/>
        <end position="122"/>
    </location>
</feature>
<accession>A0A1Z4GP63</accession>
<name>A0A1Z4GP63_9CYAN</name>
<evidence type="ECO:0000313" key="2">
    <source>
        <dbReference type="EMBL" id="BAY19293.1"/>
    </source>
</evidence>
<dbReference type="SUPFAM" id="SSF82026">
    <property type="entry name" value="Calcium-mediated lectin"/>
    <property type="match status" value="1"/>
</dbReference>
<protein>
    <recommendedName>
        <fullName evidence="1">Calcium-mediated lectin domain-containing protein</fullName>
    </recommendedName>
</protein>
<dbReference type="Pfam" id="PF07472">
    <property type="entry name" value="PA-IIL"/>
    <property type="match status" value="1"/>
</dbReference>
<dbReference type="Gene3D" id="2.60.120.400">
    <property type="entry name" value="Calcium-mediated lectin"/>
    <property type="match status" value="1"/>
</dbReference>
<sequence length="125" mass="13904">MPTANIVVNNQVAEVYFPTDSNVSATVTSHSQLTQRVTFFTDSQELYKFEGSGEKQLLGSVQNRFDSPFKIKVESQGDGNWVSSDLRTGGPYQIGSTNFLIVVAENGDDTDYNDTVIQFSWKTSY</sequence>
<evidence type="ECO:0000313" key="3">
    <source>
        <dbReference type="Proteomes" id="UP000218287"/>
    </source>
</evidence>
<dbReference type="Proteomes" id="UP000218287">
    <property type="component" value="Chromosome"/>
</dbReference>
<dbReference type="AlphaFoldDB" id="A0A1Z4GP63"/>
<gene>
    <name evidence="2" type="ORF">NIES21_51530</name>
</gene>
<dbReference type="EMBL" id="AP018174">
    <property type="protein sequence ID" value="BAY19293.1"/>
    <property type="molecule type" value="Genomic_DNA"/>
</dbReference>
<organism evidence="2 3">
    <name type="scientific">Anabaenopsis circularis NIES-21</name>
    <dbReference type="NCBI Taxonomy" id="1085406"/>
    <lineage>
        <taxon>Bacteria</taxon>
        <taxon>Bacillati</taxon>
        <taxon>Cyanobacteriota</taxon>
        <taxon>Cyanophyceae</taxon>
        <taxon>Nostocales</taxon>
        <taxon>Nodulariaceae</taxon>
        <taxon>Anabaenopsis</taxon>
    </lineage>
</organism>
<keyword evidence="3" id="KW-1185">Reference proteome</keyword>